<dbReference type="OMA" id="DHVDATH"/>
<sequence length="76" mass="7827">MPLDPFTIIASGAVIAADAADHVDATHDVLGERPNLSLRLGLGIGLGFDLLPIPRFEPNPSGSCCCQSQGPATGDR</sequence>
<gene>
    <name evidence="1" type="primary">Dsec\GM24091</name>
    <name evidence="1" type="ORF">Dsec_GM24091</name>
</gene>
<dbReference type="EMBL" id="CH480815">
    <property type="protein sequence ID" value="EDW42350.1"/>
    <property type="molecule type" value="Genomic_DNA"/>
</dbReference>
<protein>
    <submittedName>
        <fullName evidence="1">GM24091</fullName>
    </submittedName>
</protein>
<evidence type="ECO:0000313" key="1">
    <source>
        <dbReference type="EMBL" id="EDW42350.1"/>
    </source>
</evidence>
<dbReference type="AlphaFoldDB" id="B4HGA2"/>
<evidence type="ECO:0000313" key="2">
    <source>
        <dbReference type="Proteomes" id="UP000001292"/>
    </source>
</evidence>
<reference evidence="1 2" key="1">
    <citation type="journal article" date="2007" name="Nature">
        <title>Evolution of genes and genomes on the Drosophila phylogeny.</title>
        <authorList>
            <consortium name="Drosophila 12 Genomes Consortium"/>
            <person name="Clark A.G."/>
            <person name="Eisen M.B."/>
            <person name="Smith D.R."/>
            <person name="Bergman C.M."/>
            <person name="Oliver B."/>
            <person name="Markow T.A."/>
            <person name="Kaufman T.C."/>
            <person name="Kellis M."/>
            <person name="Gelbart W."/>
            <person name="Iyer V.N."/>
            <person name="Pollard D.A."/>
            <person name="Sackton T.B."/>
            <person name="Larracuente A.M."/>
            <person name="Singh N.D."/>
            <person name="Abad J.P."/>
            <person name="Abt D.N."/>
            <person name="Adryan B."/>
            <person name="Aguade M."/>
            <person name="Akashi H."/>
            <person name="Anderson W.W."/>
            <person name="Aquadro C.F."/>
            <person name="Ardell D.H."/>
            <person name="Arguello R."/>
            <person name="Artieri C.G."/>
            <person name="Barbash D.A."/>
            <person name="Barker D."/>
            <person name="Barsanti P."/>
            <person name="Batterham P."/>
            <person name="Batzoglou S."/>
            <person name="Begun D."/>
            <person name="Bhutkar A."/>
            <person name="Blanco E."/>
            <person name="Bosak S.A."/>
            <person name="Bradley R.K."/>
            <person name="Brand A.D."/>
            <person name="Brent M.R."/>
            <person name="Brooks A.N."/>
            <person name="Brown R.H."/>
            <person name="Butlin R.K."/>
            <person name="Caggese C."/>
            <person name="Calvi B.R."/>
            <person name="Bernardo de Carvalho A."/>
            <person name="Caspi A."/>
            <person name="Castrezana S."/>
            <person name="Celniker S.E."/>
            <person name="Chang J.L."/>
            <person name="Chapple C."/>
            <person name="Chatterji S."/>
            <person name="Chinwalla A."/>
            <person name="Civetta A."/>
            <person name="Clifton S.W."/>
            <person name="Comeron J.M."/>
            <person name="Costello J.C."/>
            <person name="Coyne J.A."/>
            <person name="Daub J."/>
            <person name="David R.G."/>
            <person name="Delcher A.L."/>
            <person name="Delehaunty K."/>
            <person name="Do C.B."/>
            <person name="Ebling H."/>
            <person name="Edwards K."/>
            <person name="Eickbush T."/>
            <person name="Evans J.D."/>
            <person name="Filipski A."/>
            <person name="Findeiss S."/>
            <person name="Freyhult E."/>
            <person name="Fulton L."/>
            <person name="Fulton R."/>
            <person name="Garcia A.C."/>
            <person name="Gardiner A."/>
            <person name="Garfield D.A."/>
            <person name="Garvin B.E."/>
            <person name="Gibson G."/>
            <person name="Gilbert D."/>
            <person name="Gnerre S."/>
            <person name="Godfrey J."/>
            <person name="Good R."/>
            <person name="Gotea V."/>
            <person name="Gravely B."/>
            <person name="Greenberg A.J."/>
            <person name="Griffiths-Jones S."/>
            <person name="Gross S."/>
            <person name="Guigo R."/>
            <person name="Gustafson E.A."/>
            <person name="Haerty W."/>
            <person name="Hahn M.W."/>
            <person name="Halligan D.L."/>
            <person name="Halpern A.L."/>
            <person name="Halter G.M."/>
            <person name="Han M.V."/>
            <person name="Heger A."/>
            <person name="Hillier L."/>
            <person name="Hinrichs A.S."/>
            <person name="Holmes I."/>
            <person name="Hoskins R.A."/>
            <person name="Hubisz M.J."/>
            <person name="Hultmark D."/>
            <person name="Huntley M.A."/>
            <person name="Jaffe D.B."/>
            <person name="Jagadeeshan S."/>
            <person name="Jeck W.R."/>
            <person name="Johnson J."/>
            <person name="Jones C.D."/>
            <person name="Jordan W.C."/>
            <person name="Karpen G.H."/>
            <person name="Kataoka E."/>
            <person name="Keightley P.D."/>
            <person name="Kheradpour P."/>
            <person name="Kirkness E.F."/>
            <person name="Koerich L.B."/>
            <person name="Kristiansen K."/>
            <person name="Kudrna D."/>
            <person name="Kulathinal R.J."/>
            <person name="Kumar S."/>
            <person name="Kwok R."/>
            <person name="Lander E."/>
            <person name="Langley C.H."/>
            <person name="Lapoint R."/>
            <person name="Lazzaro B.P."/>
            <person name="Lee S.J."/>
            <person name="Levesque L."/>
            <person name="Li R."/>
            <person name="Lin C.F."/>
            <person name="Lin M.F."/>
            <person name="Lindblad-Toh K."/>
            <person name="Llopart A."/>
            <person name="Long M."/>
            <person name="Low L."/>
            <person name="Lozovsky E."/>
            <person name="Lu J."/>
            <person name="Luo M."/>
            <person name="Machado C.A."/>
            <person name="Makalowski W."/>
            <person name="Marzo M."/>
            <person name="Matsuda M."/>
            <person name="Matzkin L."/>
            <person name="McAllister B."/>
            <person name="McBride C.S."/>
            <person name="McKernan B."/>
            <person name="McKernan K."/>
            <person name="Mendez-Lago M."/>
            <person name="Minx P."/>
            <person name="Mollenhauer M.U."/>
            <person name="Montooth K."/>
            <person name="Mount S.M."/>
            <person name="Mu X."/>
            <person name="Myers E."/>
            <person name="Negre B."/>
            <person name="Newfeld S."/>
            <person name="Nielsen R."/>
            <person name="Noor M.A."/>
            <person name="O'Grady P."/>
            <person name="Pachter L."/>
            <person name="Papaceit M."/>
            <person name="Parisi M.J."/>
            <person name="Parisi M."/>
            <person name="Parts L."/>
            <person name="Pedersen J.S."/>
            <person name="Pesole G."/>
            <person name="Phillippy A.M."/>
            <person name="Ponting C.P."/>
            <person name="Pop M."/>
            <person name="Porcelli D."/>
            <person name="Powell J.R."/>
            <person name="Prohaska S."/>
            <person name="Pruitt K."/>
            <person name="Puig M."/>
            <person name="Quesneville H."/>
            <person name="Ram K.R."/>
            <person name="Rand D."/>
            <person name="Rasmussen M.D."/>
            <person name="Reed L.K."/>
            <person name="Reenan R."/>
            <person name="Reily A."/>
            <person name="Remington K.A."/>
            <person name="Rieger T.T."/>
            <person name="Ritchie M.G."/>
            <person name="Robin C."/>
            <person name="Rogers Y.H."/>
            <person name="Rohde C."/>
            <person name="Rozas J."/>
            <person name="Rubenfield M.J."/>
            <person name="Ruiz A."/>
            <person name="Russo S."/>
            <person name="Salzberg S.L."/>
            <person name="Sanchez-Gracia A."/>
            <person name="Saranga D.J."/>
            <person name="Sato H."/>
            <person name="Schaeffer S.W."/>
            <person name="Schatz M.C."/>
            <person name="Schlenke T."/>
            <person name="Schwartz R."/>
            <person name="Segarra C."/>
            <person name="Singh R.S."/>
            <person name="Sirot L."/>
            <person name="Sirota M."/>
            <person name="Sisneros N.B."/>
            <person name="Smith C.D."/>
            <person name="Smith T.F."/>
            <person name="Spieth J."/>
            <person name="Stage D.E."/>
            <person name="Stark A."/>
            <person name="Stephan W."/>
            <person name="Strausberg R.L."/>
            <person name="Strempel S."/>
            <person name="Sturgill D."/>
            <person name="Sutton G."/>
            <person name="Sutton G.G."/>
            <person name="Tao W."/>
            <person name="Teichmann S."/>
            <person name="Tobari Y.N."/>
            <person name="Tomimura Y."/>
            <person name="Tsolas J.M."/>
            <person name="Valente V.L."/>
            <person name="Venter E."/>
            <person name="Venter J.C."/>
            <person name="Vicario S."/>
            <person name="Vieira F.G."/>
            <person name="Vilella A.J."/>
            <person name="Villasante A."/>
            <person name="Walenz B."/>
            <person name="Wang J."/>
            <person name="Wasserman M."/>
            <person name="Watts T."/>
            <person name="Wilson D."/>
            <person name="Wilson R.K."/>
            <person name="Wing R.A."/>
            <person name="Wolfner M.F."/>
            <person name="Wong A."/>
            <person name="Wong G.K."/>
            <person name="Wu C.I."/>
            <person name="Wu G."/>
            <person name="Yamamoto D."/>
            <person name="Yang H.P."/>
            <person name="Yang S.P."/>
            <person name="Yorke J.A."/>
            <person name="Yoshida K."/>
            <person name="Zdobnov E."/>
            <person name="Zhang P."/>
            <person name="Zhang Y."/>
            <person name="Zimin A.V."/>
            <person name="Baldwin J."/>
            <person name="Abdouelleil A."/>
            <person name="Abdulkadir J."/>
            <person name="Abebe A."/>
            <person name="Abera B."/>
            <person name="Abreu J."/>
            <person name="Acer S.C."/>
            <person name="Aftuck L."/>
            <person name="Alexander A."/>
            <person name="An P."/>
            <person name="Anderson E."/>
            <person name="Anderson S."/>
            <person name="Arachi H."/>
            <person name="Azer M."/>
            <person name="Bachantsang P."/>
            <person name="Barry A."/>
            <person name="Bayul T."/>
            <person name="Berlin A."/>
            <person name="Bessette D."/>
            <person name="Bloom T."/>
            <person name="Blye J."/>
            <person name="Boguslavskiy L."/>
            <person name="Bonnet C."/>
            <person name="Boukhgalter B."/>
            <person name="Bourzgui I."/>
            <person name="Brown A."/>
            <person name="Cahill P."/>
            <person name="Channer S."/>
            <person name="Cheshatsang Y."/>
            <person name="Chuda L."/>
            <person name="Citroen M."/>
            <person name="Collymore A."/>
            <person name="Cooke P."/>
            <person name="Costello M."/>
            <person name="D'Aco K."/>
            <person name="Daza R."/>
            <person name="De Haan G."/>
            <person name="DeGray S."/>
            <person name="DeMaso C."/>
            <person name="Dhargay N."/>
            <person name="Dooley K."/>
            <person name="Dooley E."/>
            <person name="Doricent M."/>
            <person name="Dorje P."/>
            <person name="Dorjee K."/>
            <person name="Dupes A."/>
            <person name="Elong R."/>
            <person name="Falk J."/>
            <person name="Farina A."/>
            <person name="Faro S."/>
            <person name="Ferguson D."/>
            <person name="Fisher S."/>
            <person name="Foley C.D."/>
            <person name="Franke A."/>
            <person name="Friedrich D."/>
            <person name="Gadbois L."/>
            <person name="Gearin G."/>
            <person name="Gearin C.R."/>
            <person name="Giannoukos G."/>
            <person name="Goode T."/>
            <person name="Graham J."/>
            <person name="Grandbois E."/>
            <person name="Grewal S."/>
            <person name="Gyaltsen K."/>
            <person name="Hafez N."/>
            <person name="Hagos B."/>
            <person name="Hall J."/>
            <person name="Henson C."/>
            <person name="Hollinger A."/>
            <person name="Honan T."/>
            <person name="Huard M.D."/>
            <person name="Hughes L."/>
            <person name="Hurhula B."/>
            <person name="Husby M.E."/>
            <person name="Kamat A."/>
            <person name="Kanga B."/>
            <person name="Kashin S."/>
            <person name="Khazanovich D."/>
            <person name="Kisner P."/>
            <person name="Lance K."/>
            <person name="Lara M."/>
            <person name="Lee W."/>
            <person name="Lennon N."/>
            <person name="Letendre F."/>
            <person name="LeVine R."/>
            <person name="Lipovsky A."/>
            <person name="Liu X."/>
            <person name="Liu J."/>
            <person name="Liu S."/>
            <person name="Lokyitsang T."/>
            <person name="Lokyitsang Y."/>
            <person name="Lubonja R."/>
            <person name="Lui A."/>
            <person name="MacDonald P."/>
            <person name="Magnisalis V."/>
            <person name="Maru K."/>
            <person name="Matthews C."/>
            <person name="McCusker W."/>
            <person name="McDonough S."/>
            <person name="Mehta T."/>
            <person name="Meldrim J."/>
            <person name="Meneus L."/>
            <person name="Mihai O."/>
            <person name="Mihalev A."/>
            <person name="Mihova T."/>
            <person name="Mittelman R."/>
            <person name="Mlenga V."/>
            <person name="Montmayeur A."/>
            <person name="Mulrain L."/>
            <person name="Navidi A."/>
            <person name="Naylor J."/>
            <person name="Negash T."/>
            <person name="Nguyen T."/>
            <person name="Nguyen N."/>
            <person name="Nicol R."/>
            <person name="Norbu C."/>
            <person name="Norbu N."/>
            <person name="Novod N."/>
            <person name="O'Neill B."/>
            <person name="Osman S."/>
            <person name="Markiewicz E."/>
            <person name="Oyono O.L."/>
            <person name="Patti C."/>
            <person name="Phunkhang P."/>
            <person name="Pierre F."/>
            <person name="Priest M."/>
            <person name="Raghuraman S."/>
            <person name="Rege F."/>
            <person name="Reyes R."/>
            <person name="Rise C."/>
            <person name="Rogov P."/>
            <person name="Ross K."/>
            <person name="Ryan E."/>
            <person name="Settipalli S."/>
            <person name="Shea T."/>
            <person name="Sherpa N."/>
            <person name="Shi L."/>
            <person name="Shih D."/>
            <person name="Sparrow T."/>
            <person name="Spaulding J."/>
            <person name="Stalker J."/>
            <person name="Stange-Thomann N."/>
            <person name="Stavropoulos S."/>
            <person name="Stone C."/>
            <person name="Strader C."/>
            <person name="Tesfaye S."/>
            <person name="Thomson T."/>
            <person name="Thoulutsang Y."/>
            <person name="Thoulutsang D."/>
            <person name="Topham K."/>
            <person name="Topping I."/>
            <person name="Tsamla T."/>
            <person name="Vassiliev H."/>
            <person name="Vo A."/>
            <person name="Wangchuk T."/>
            <person name="Wangdi T."/>
            <person name="Weiand M."/>
            <person name="Wilkinson J."/>
            <person name="Wilson A."/>
            <person name="Yadav S."/>
            <person name="Young G."/>
            <person name="Yu Q."/>
            <person name="Zembek L."/>
            <person name="Zhong D."/>
            <person name="Zimmer A."/>
            <person name="Zwirko Z."/>
            <person name="Jaffe D.B."/>
            <person name="Alvarez P."/>
            <person name="Brockman W."/>
            <person name="Butler J."/>
            <person name="Chin C."/>
            <person name="Gnerre S."/>
            <person name="Grabherr M."/>
            <person name="Kleber M."/>
            <person name="Mauceli E."/>
            <person name="MacCallum I."/>
        </authorList>
    </citation>
    <scope>NUCLEOTIDE SEQUENCE [LARGE SCALE GENOMIC DNA]</scope>
    <source>
        <strain evidence="2">Rob3c / Tucson 14021-0248.25</strain>
    </source>
</reference>
<dbReference type="Proteomes" id="UP000001292">
    <property type="component" value="Unassembled WGS sequence"/>
</dbReference>
<dbReference type="HOGENOM" id="CLU_2796712_0_0_1"/>
<accession>B4HGA2</accession>
<name>B4HGA2_DROSE</name>
<keyword evidence="2" id="KW-1185">Reference proteome</keyword>
<proteinExistence type="predicted"/>
<organism evidence="2">
    <name type="scientific">Drosophila sechellia</name>
    <name type="common">Fruit fly</name>
    <dbReference type="NCBI Taxonomy" id="7238"/>
    <lineage>
        <taxon>Eukaryota</taxon>
        <taxon>Metazoa</taxon>
        <taxon>Ecdysozoa</taxon>
        <taxon>Arthropoda</taxon>
        <taxon>Hexapoda</taxon>
        <taxon>Insecta</taxon>
        <taxon>Pterygota</taxon>
        <taxon>Neoptera</taxon>
        <taxon>Endopterygota</taxon>
        <taxon>Diptera</taxon>
        <taxon>Brachycera</taxon>
        <taxon>Muscomorpha</taxon>
        <taxon>Ephydroidea</taxon>
        <taxon>Drosophilidae</taxon>
        <taxon>Drosophila</taxon>
        <taxon>Sophophora</taxon>
    </lineage>
</organism>